<dbReference type="AlphaFoldDB" id="A0A081BLH4"/>
<reference evidence="6" key="1">
    <citation type="journal article" date="2015" name="PeerJ">
        <title>First genomic representation of candidate bacterial phylum KSB3 points to enhanced environmental sensing as a trigger of wastewater bulking.</title>
        <authorList>
            <person name="Sekiguchi Y."/>
            <person name="Ohashi A."/>
            <person name="Parks D.H."/>
            <person name="Yamauchi T."/>
            <person name="Tyson G.W."/>
            <person name="Hugenholtz P."/>
        </authorList>
    </citation>
    <scope>NUCLEOTIDE SEQUENCE [LARGE SCALE GENOMIC DNA]</scope>
</reference>
<dbReference type="InterPro" id="IPR040570">
    <property type="entry name" value="LAL_C2"/>
</dbReference>
<sequence>MIAIQREGIFGTNSPQDYQDKTLLLIGTGGIKRRPVLETLRAFGLRRLIVLHDAPNWAAPYADDWIAAPSAGTGEAALTALSAFLDAHPALRLDGVYTYDEYCVITTARVAEALNLPGVSYQAALRTRDKYAMRDACRAYGLPAPGFLRIRSNDFEQRIAAAGLTYPLVLKPVRGAGSMFVQRVENAQELRMIVSRFQKEIQTQHLGEVWGNDGLQVEEYIAGDEVDIDILLVDGEVRYAQVSDNFAPIEPWFLERGGRLPSLLSAANQQALIDMAAAVLRTLGIQRGGVHFEARLGANGGVPIEANLRIGGAEVCAFHRGAFGVNLLEQAVRIALGLPLTITAAEQLRAYCVSTNFIPAQSGRIRGIHVAPEVRSSPYCEEVVIFREIGDTIKLPPEGFDYCGWMVASGKTPNAASAHLAQLMEGISFQIGA</sequence>
<dbReference type="HOGENOM" id="CLU_029016_6_2_0"/>
<dbReference type="InterPro" id="IPR052032">
    <property type="entry name" value="ATP-dep_AA_Ligase"/>
</dbReference>
<evidence type="ECO:0000256" key="3">
    <source>
        <dbReference type="ARBA" id="ARBA00022840"/>
    </source>
</evidence>
<dbReference type="GO" id="GO:0046872">
    <property type="term" value="F:metal ion binding"/>
    <property type="evidence" value="ECO:0007669"/>
    <property type="project" value="InterPro"/>
</dbReference>
<keyword evidence="1" id="KW-0436">Ligase</keyword>
<keyword evidence="3 4" id="KW-0067">ATP-binding</keyword>
<evidence type="ECO:0000256" key="4">
    <source>
        <dbReference type="PROSITE-ProRule" id="PRU00409"/>
    </source>
</evidence>
<gene>
    <name evidence="6" type="ORF">U14_02483</name>
</gene>
<evidence type="ECO:0000259" key="5">
    <source>
        <dbReference type="PROSITE" id="PS50975"/>
    </source>
</evidence>
<organism evidence="6">
    <name type="scientific">Candidatus Moduliflexus flocculans</name>
    <dbReference type="NCBI Taxonomy" id="1499966"/>
    <lineage>
        <taxon>Bacteria</taxon>
        <taxon>Candidatus Moduliflexota</taxon>
        <taxon>Candidatus Moduliflexia</taxon>
        <taxon>Candidatus Moduliflexales</taxon>
        <taxon>Candidatus Moduliflexaceae</taxon>
    </lineage>
</organism>
<dbReference type="Gene3D" id="3.40.50.20">
    <property type="match status" value="1"/>
</dbReference>
<protein>
    <recommendedName>
        <fullName evidence="5">ATP-grasp domain-containing protein</fullName>
    </recommendedName>
</protein>
<evidence type="ECO:0000313" key="6">
    <source>
        <dbReference type="EMBL" id="GAK51240.1"/>
    </source>
</evidence>
<dbReference type="Pfam" id="PF18603">
    <property type="entry name" value="LAL_C2"/>
    <property type="match status" value="1"/>
</dbReference>
<dbReference type="InterPro" id="IPR041472">
    <property type="entry name" value="BL00235/CARNS1_N"/>
</dbReference>
<dbReference type="PANTHER" id="PTHR43585:SF2">
    <property type="entry name" value="ATP-GRASP ENZYME FSQD"/>
    <property type="match status" value="1"/>
</dbReference>
<proteinExistence type="predicted"/>
<dbReference type="Pfam" id="PF18130">
    <property type="entry name" value="ATPgrasp_N"/>
    <property type="match status" value="1"/>
</dbReference>
<evidence type="ECO:0000256" key="2">
    <source>
        <dbReference type="ARBA" id="ARBA00022741"/>
    </source>
</evidence>
<keyword evidence="2 4" id="KW-0547">Nucleotide-binding</keyword>
<dbReference type="PROSITE" id="PS50975">
    <property type="entry name" value="ATP_GRASP"/>
    <property type="match status" value="1"/>
</dbReference>
<keyword evidence="7" id="KW-1185">Reference proteome</keyword>
<dbReference type="PANTHER" id="PTHR43585">
    <property type="entry name" value="FUMIPYRROLE BIOSYNTHESIS PROTEIN C"/>
    <property type="match status" value="1"/>
</dbReference>
<name>A0A081BLH4_9BACT</name>
<dbReference type="Pfam" id="PF13535">
    <property type="entry name" value="ATP-grasp_4"/>
    <property type="match status" value="1"/>
</dbReference>
<dbReference type="GO" id="GO:0016874">
    <property type="term" value="F:ligase activity"/>
    <property type="evidence" value="ECO:0007669"/>
    <property type="project" value="UniProtKB-KW"/>
</dbReference>
<dbReference type="InterPro" id="IPR011761">
    <property type="entry name" value="ATP-grasp"/>
</dbReference>
<evidence type="ECO:0000256" key="1">
    <source>
        <dbReference type="ARBA" id="ARBA00022598"/>
    </source>
</evidence>
<dbReference type="GO" id="GO:0005524">
    <property type="term" value="F:ATP binding"/>
    <property type="evidence" value="ECO:0007669"/>
    <property type="project" value="UniProtKB-UniRule"/>
</dbReference>
<dbReference type="Proteomes" id="UP000030700">
    <property type="component" value="Unassembled WGS sequence"/>
</dbReference>
<feature type="domain" description="ATP-grasp" evidence="5">
    <location>
        <begin position="134"/>
        <end position="336"/>
    </location>
</feature>
<accession>A0A081BLH4</accession>
<dbReference type="SUPFAM" id="SSF56059">
    <property type="entry name" value="Glutathione synthetase ATP-binding domain-like"/>
    <property type="match status" value="1"/>
</dbReference>
<dbReference type="EMBL" id="DF820457">
    <property type="protein sequence ID" value="GAK51240.1"/>
    <property type="molecule type" value="Genomic_DNA"/>
</dbReference>
<dbReference type="Gene3D" id="3.30.470.20">
    <property type="entry name" value="ATP-grasp fold, B domain"/>
    <property type="match status" value="1"/>
</dbReference>
<evidence type="ECO:0000313" key="7">
    <source>
        <dbReference type="Proteomes" id="UP000030700"/>
    </source>
</evidence>
<dbReference type="STRING" id="1499966.U14_02483"/>